<feature type="compositionally biased region" description="Polar residues" evidence="1">
    <location>
        <begin position="151"/>
        <end position="161"/>
    </location>
</feature>
<name>W6MT49_9ASCO</name>
<feature type="compositionally biased region" description="Low complexity" evidence="1">
    <location>
        <begin position="1"/>
        <end position="11"/>
    </location>
</feature>
<feature type="region of interest" description="Disordered" evidence="1">
    <location>
        <begin position="1"/>
        <end position="23"/>
    </location>
</feature>
<dbReference type="AlphaFoldDB" id="W6MT49"/>
<dbReference type="EMBL" id="HG793131">
    <property type="protein sequence ID" value="CDK29996.1"/>
    <property type="molecule type" value="Genomic_DNA"/>
</dbReference>
<accession>W6MT49</accession>
<dbReference type="Proteomes" id="UP000019384">
    <property type="component" value="Unassembled WGS sequence"/>
</dbReference>
<keyword evidence="3" id="KW-1185">Reference proteome</keyword>
<feature type="compositionally biased region" description="Low complexity" evidence="1">
    <location>
        <begin position="121"/>
        <end position="133"/>
    </location>
</feature>
<reference evidence="2" key="2">
    <citation type="submission" date="2014-02" db="EMBL/GenBank/DDBJ databases">
        <title>Complete DNA sequence of /Kuraishia capsulata/ illustrates novel genomic features among budding yeasts (/Saccharomycotina/).</title>
        <authorList>
            <person name="Morales L."/>
            <person name="Noel B."/>
            <person name="Porcel B."/>
            <person name="Marcet-Houben M."/>
            <person name="Hullo M-F."/>
            <person name="Sacerdot C."/>
            <person name="Tekaia F."/>
            <person name="Leh-Louis V."/>
            <person name="Despons L."/>
            <person name="Khanna V."/>
            <person name="Aury J-M."/>
            <person name="Barbe V."/>
            <person name="Couloux A."/>
            <person name="Labadie K."/>
            <person name="Pelletier E."/>
            <person name="Souciet J-L."/>
            <person name="Boekhout T."/>
            <person name="Gabaldon T."/>
            <person name="Wincker P."/>
            <person name="Dujon B."/>
        </authorList>
    </citation>
    <scope>NUCLEOTIDE SEQUENCE</scope>
    <source>
        <strain evidence="2">CBS 1993</strain>
    </source>
</reference>
<evidence type="ECO:0000256" key="1">
    <source>
        <dbReference type="SAM" id="MobiDB-lite"/>
    </source>
</evidence>
<evidence type="ECO:0000313" key="2">
    <source>
        <dbReference type="EMBL" id="CDK29996.1"/>
    </source>
</evidence>
<organism evidence="2 3">
    <name type="scientific">Kuraishia capsulata CBS 1993</name>
    <dbReference type="NCBI Taxonomy" id="1382522"/>
    <lineage>
        <taxon>Eukaryota</taxon>
        <taxon>Fungi</taxon>
        <taxon>Dikarya</taxon>
        <taxon>Ascomycota</taxon>
        <taxon>Saccharomycotina</taxon>
        <taxon>Pichiomycetes</taxon>
        <taxon>Pichiales</taxon>
        <taxon>Pichiaceae</taxon>
        <taxon>Kuraishia</taxon>
    </lineage>
</organism>
<dbReference type="HOGENOM" id="CLU_552147_0_0_1"/>
<dbReference type="RefSeq" id="XP_022461975.1">
    <property type="nucleotide sequence ID" value="XM_022604685.1"/>
</dbReference>
<dbReference type="OrthoDB" id="3994461at2759"/>
<evidence type="ECO:0000313" key="3">
    <source>
        <dbReference type="Proteomes" id="UP000019384"/>
    </source>
</evidence>
<feature type="region of interest" description="Disordered" evidence="1">
    <location>
        <begin position="112"/>
        <end position="190"/>
    </location>
</feature>
<sequence>MVESSSSSTSSHNGSGLRTPAFPSHLRSMSSHVAMTRLSNLAAVTVYSDGGSKSDLNTVNSSVVFNTRVGSDSSITSSRYDDYEGSLHRNVTTASRVNPRGQEIYRRSQEQLYGHRQTGPASAANSSITTSINYRPPSTIPELKEIDRQRSQVSVSVAGSRSTHRSEMVSVQRSVGATTSSSLTHASSLRRSNATKRKIGWLSAIFSSKLRLKRFVQRFKKGFARNILRRKSKKAKKSKTKKRPTITRIDDWYTPDLHTYETIKQVHEKQKDINRSRSMRSTVTQNAAPQQQTPKPEKSQQPMAPIVEEPNLSYGSRMDDYLSAEEAKVVNRYDSDIDNFSKTFYRSSFELEPTAVLPIESSNPNSPQMHVKPKFSKNEELNRVFELWKHYLGLVVSNRIEMKLEIAKIAQGDSEKQQNQNARRQSVLESILSDYDEESSVFSGADSENIGAQSIAMSDGTSAASQESFDRYKKAPESLAGASRHPGVAAYVSV</sequence>
<dbReference type="GeneID" id="34523363"/>
<proteinExistence type="predicted"/>
<feature type="compositionally biased region" description="Low complexity" evidence="1">
    <location>
        <begin position="177"/>
        <end position="190"/>
    </location>
</feature>
<feature type="region of interest" description="Disordered" evidence="1">
    <location>
        <begin position="267"/>
        <end position="305"/>
    </location>
</feature>
<gene>
    <name evidence="2" type="ORF">KUCA_T00005991001</name>
</gene>
<protein>
    <recommendedName>
        <fullName evidence="4">Altered inheritance of mitochondria protein 44</fullName>
    </recommendedName>
</protein>
<reference evidence="2" key="1">
    <citation type="submission" date="2013-12" db="EMBL/GenBank/DDBJ databases">
        <authorList>
            <person name="Genoscope - CEA"/>
        </authorList>
    </citation>
    <scope>NUCLEOTIDE SEQUENCE</scope>
    <source>
        <strain evidence="2">CBS 1993</strain>
    </source>
</reference>
<feature type="compositionally biased region" description="Polar residues" evidence="1">
    <location>
        <begin position="279"/>
        <end position="302"/>
    </location>
</feature>
<evidence type="ECO:0008006" key="4">
    <source>
        <dbReference type="Google" id="ProtNLM"/>
    </source>
</evidence>